<evidence type="ECO:0000259" key="5">
    <source>
        <dbReference type="PROSITE" id="PS50020"/>
    </source>
</evidence>
<dbReference type="EnsemblMetazoa" id="CJA02779.1">
    <property type="protein sequence ID" value="CJA02779.1"/>
    <property type="gene ID" value="WBGene00121983"/>
</dbReference>
<proteinExistence type="predicted"/>
<dbReference type="GO" id="GO:0010506">
    <property type="term" value="P:regulation of autophagy"/>
    <property type="evidence" value="ECO:0007669"/>
    <property type="project" value="TreeGrafter"/>
</dbReference>
<reference evidence="7" key="1">
    <citation type="submission" date="2010-08" db="EMBL/GenBank/DDBJ databases">
        <authorList>
            <consortium name="Caenorhabditis japonica Sequencing Consortium"/>
            <person name="Wilson R.K."/>
        </authorList>
    </citation>
    <scope>NUCLEOTIDE SEQUENCE [LARGE SCALE GENOMIC DNA]</scope>
    <source>
        <strain evidence="7">DF5081</strain>
    </source>
</reference>
<dbReference type="GO" id="GO:0005634">
    <property type="term" value="C:nucleus"/>
    <property type="evidence" value="ECO:0007669"/>
    <property type="project" value="UniProtKB-SubCell"/>
</dbReference>
<feature type="compositionally biased region" description="Low complexity" evidence="4">
    <location>
        <begin position="263"/>
        <end position="279"/>
    </location>
</feature>
<dbReference type="GO" id="GO:1904263">
    <property type="term" value="P:positive regulation of TORC1 signaling"/>
    <property type="evidence" value="ECO:0007669"/>
    <property type="project" value="TreeGrafter"/>
</dbReference>
<comment type="subcellular location">
    <subcellularLocation>
        <location evidence="1">Nucleus</location>
    </subcellularLocation>
</comment>
<dbReference type="PANTHER" id="PTHR15911:SF6">
    <property type="entry name" value="WW DOMAIN-CONTAINING ADAPTER PROTEIN WITH COILED-COIL"/>
    <property type="match status" value="1"/>
</dbReference>
<feature type="compositionally biased region" description="Basic and acidic residues" evidence="4">
    <location>
        <begin position="321"/>
        <end position="339"/>
    </location>
</feature>
<feature type="compositionally biased region" description="Pro residues" evidence="4">
    <location>
        <begin position="238"/>
        <end position="250"/>
    </location>
</feature>
<evidence type="ECO:0000256" key="1">
    <source>
        <dbReference type="ARBA" id="ARBA00004123"/>
    </source>
</evidence>
<feature type="domain" description="WW" evidence="5">
    <location>
        <begin position="12"/>
        <end position="39"/>
    </location>
</feature>
<dbReference type="GO" id="GO:0006325">
    <property type="term" value="P:chromatin organization"/>
    <property type="evidence" value="ECO:0007669"/>
    <property type="project" value="UniProtKB-KW"/>
</dbReference>
<feature type="compositionally biased region" description="Pro residues" evidence="4">
    <location>
        <begin position="130"/>
        <end position="149"/>
    </location>
</feature>
<feature type="compositionally biased region" description="Gly residues" evidence="4">
    <location>
        <begin position="49"/>
        <end position="61"/>
    </location>
</feature>
<feature type="region of interest" description="Disordered" evidence="4">
    <location>
        <begin position="34"/>
        <end position="339"/>
    </location>
</feature>
<keyword evidence="3" id="KW-0539">Nucleus</keyword>
<reference evidence="6" key="2">
    <citation type="submission" date="2022-06" db="UniProtKB">
        <authorList>
            <consortium name="EnsemblMetazoa"/>
        </authorList>
    </citation>
    <scope>IDENTIFICATION</scope>
    <source>
        <strain evidence="6">DF5081</strain>
    </source>
</reference>
<dbReference type="SMART" id="SM00456">
    <property type="entry name" value="WW"/>
    <property type="match status" value="1"/>
</dbReference>
<dbReference type="InterPro" id="IPR038867">
    <property type="entry name" value="WAC"/>
</dbReference>
<protein>
    <submittedName>
        <fullName evidence="6">WW domain-containing protein</fullName>
    </submittedName>
</protein>
<dbReference type="InterPro" id="IPR036020">
    <property type="entry name" value="WW_dom_sf"/>
</dbReference>
<feature type="compositionally biased region" description="Basic and acidic residues" evidence="4">
    <location>
        <begin position="66"/>
        <end position="81"/>
    </location>
</feature>
<organism evidence="6 7">
    <name type="scientific">Caenorhabditis japonica</name>
    <dbReference type="NCBI Taxonomy" id="281687"/>
    <lineage>
        <taxon>Eukaryota</taxon>
        <taxon>Metazoa</taxon>
        <taxon>Ecdysozoa</taxon>
        <taxon>Nematoda</taxon>
        <taxon>Chromadorea</taxon>
        <taxon>Rhabditida</taxon>
        <taxon>Rhabditina</taxon>
        <taxon>Rhabditomorpha</taxon>
        <taxon>Rhabditoidea</taxon>
        <taxon>Rhabditidae</taxon>
        <taxon>Peloderinae</taxon>
        <taxon>Caenorhabditis</taxon>
    </lineage>
</organism>
<dbReference type="GO" id="GO:0003682">
    <property type="term" value="F:chromatin binding"/>
    <property type="evidence" value="ECO:0007669"/>
    <property type="project" value="TreeGrafter"/>
</dbReference>
<dbReference type="Pfam" id="PF00397">
    <property type="entry name" value="WW"/>
    <property type="match status" value="1"/>
</dbReference>
<dbReference type="AlphaFoldDB" id="A0A8R1HIJ2"/>
<evidence type="ECO:0000313" key="6">
    <source>
        <dbReference type="EnsemblMetazoa" id="CJA02779.1"/>
    </source>
</evidence>
<accession>A0A8R1HIJ2</accession>
<feature type="compositionally biased region" description="Basic and acidic residues" evidence="4">
    <location>
        <begin position="303"/>
        <end position="312"/>
    </location>
</feature>
<feature type="compositionally biased region" description="Low complexity" evidence="4">
    <location>
        <begin position="201"/>
        <end position="210"/>
    </location>
</feature>
<dbReference type="Proteomes" id="UP000005237">
    <property type="component" value="Unassembled WGS sequence"/>
</dbReference>
<dbReference type="PROSITE" id="PS01159">
    <property type="entry name" value="WW_DOMAIN_1"/>
    <property type="match status" value="1"/>
</dbReference>
<dbReference type="PANTHER" id="PTHR15911">
    <property type="entry name" value="WW DOMAIN-CONTAINING ADAPTER PROTEIN WITH COILED-COIL"/>
    <property type="match status" value="1"/>
</dbReference>
<dbReference type="InterPro" id="IPR001202">
    <property type="entry name" value="WW_dom"/>
</dbReference>
<evidence type="ECO:0000313" key="7">
    <source>
        <dbReference type="Proteomes" id="UP000005237"/>
    </source>
</evidence>
<dbReference type="PROSITE" id="PS50020">
    <property type="entry name" value="WW_DOMAIN_2"/>
    <property type="match status" value="1"/>
</dbReference>
<dbReference type="SUPFAM" id="SSF51045">
    <property type="entry name" value="WW domain"/>
    <property type="match status" value="1"/>
</dbReference>
<keyword evidence="2" id="KW-0156">Chromatin regulator</keyword>
<dbReference type="PRINTS" id="PR01217">
    <property type="entry name" value="PRICHEXTENSN"/>
</dbReference>
<name>A0A8R1HIJ2_CAEJA</name>
<evidence type="ECO:0000256" key="2">
    <source>
        <dbReference type="ARBA" id="ARBA00022853"/>
    </source>
</evidence>
<feature type="compositionally biased region" description="Pro residues" evidence="4">
    <location>
        <begin position="160"/>
        <end position="200"/>
    </location>
</feature>
<dbReference type="Gene3D" id="2.20.70.10">
    <property type="match status" value="1"/>
</dbReference>
<dbReference type="CDD" id="cd00201">
    <property type="entry name" value="WW"/>
    <property type="match status" value="1"/>
</dbReference>
<evidence type="ECO:0000256" key="3">
    <source>
        <dbReference type="ARBA" id="ARBA00023242"/>
    </source>
</evidence>
<feature type="compositionally biased region" description="Polar residues" evidence="4">
    <location>
        <begin position="280"/>
        <end position="290"/>
    </location>
</feature>
<sequence>MARVPPRTFGVWTEQMSSSGRMYYYNKKTEISQWDKPQEWREFEEKGGDPGGGGSSSGRSGGSAERSGHEKNKGGVNEKPRFAFQPPSLPPPPMGGPHALGFMPAPPPPHHQYMQYPHPPPGVAQHYYNQPPPPPPPGGYGHYPPPPGAVPRTPSNFSRMPPPPFAAHVPPPGVVVPPPPGIPPPPAVGVPPPPPPPPQTPRGLPSSSSGIPPPPPPLHRTPRTPGNPMYSSPRDGSVPPPPPPPPPPMEAPGHKTSSGSGIPMSPRTPSSTGRTPTESLYKSQVNMMQQRSKRAPLSPPKDSGPKRRHPDEPNTPSGRSTRADRMSIDGKPSPEPEVAVEKKPETIQERLSKYPFFTPEMIAAFDENLANETMEQLGLNDETERKVASFQNATRRHSLALENSGKCKLHAVHLLGITKRALEHKRELLGLRASCLD</sequence>
<keyword evidence="7" id="KW-1185">Reference proteome</keyword>
<feature type="compositionally biased region" description="Basic and acidic residues" evidence="4">
    <location>
        <begin position="36"/>
        <end position="48"/>
    </location>
</feature>
<evidence type="ECO:0000256" key="4">
    <source>
        <dbReference type="SAM" id="MobiDB-lite"/>
    </source>
</evidence>
<dbReference type="GO" id="GO:0000993">
    <property type="term" value="F:RNA polymerase II complex binding"/>
    <property type="evidence" value="ECO:0007669"/>
    <property type="project" value="TreeGrafter"/>
</dbReference>